<protein>
    <submittedName>
        <fullName evidence="2">Uncharacterized protein</fullName>
    </submittedName>
</protein>
<proteinExistence type="predicted"/>
<reference evidence="2" key="1">
    <citation type="journal article" date="2014" name="Front. Microbiol.">
        <title>High frequency of phylogenetically diverse reductive dehalogenase-homologous genes in deep subseafloor sedimentary metagenomes.</title>
        <authorList>
            <person name="Kawai M."/>
            <person name="Futagami T."/>
            <person name="Toyoda A."/>
            <person name="Takaki Y."/>
            <person name="Nishi S."/>
            <person name="Hori S."/>
            <person name="Arai W."/>
            <person name="Tsubouchi T."/>
            <person name="Morono Y."/>
            <person name="Uchiyama I."/>
            <person name="Ito T."/>
            <person name="Fujiyama A."/>
            <person name="Inagaki F."/>
            <person name="Takami H."/>
        </authorList>
    </citation>
    <scope>NUCLEOTIDE SEQUENCE</scope>
    <source>
        <strain evidence="2">Expedition CK06-06</strain>
    </source>
</reference>
<keyword evidence="1" id="KW-0472">Membrane</keyword>
<accession>X1LR20</accession>
<dbReference type="AlphaFoldDB" id="X1LR20"/>
<feature type="transmembrane region" description="Helical" evidence="1">
    <location>
        <begin position="31"/>
        <end position="55"/>
    </location>
</feature>
<organism evidence="2">
    <name type="scientific">marine sediment metagenome</name>
    <dbReference type="NCBI Taxonomy" id="412755"/>
    <lineage>
        <taxon>unclassified sequences</taxon>
        <taxon>metagenomes</taxon>
        <taxon>ecological metagenomes</taxon>
    </lineage>
</organism>
<keyword evidence="1" id="KW-0812">Transmembrane</keyword>
<gene>
    <name evidence="2" type="ORF">S03H2_72017</name>
</gene>
<sequence>GTILLSTLIGTIVFGYVGDNLFKKGRKNARVLLALIGNIVPIPLLFVALIIPFQAPNNVSTGELFVIPEAIIML</sequence>
<comment type="caution">
    <text evidence="2">The sequence shown here is derived from an EMBL/GenBank/DDBJ whole genome shotgun (WGS) entry which is preliminary data.</text>
</comment>
<feature type="non-terminal residue" evidence="2">
    <location>
        <position position="74"/>
    </location>
</feature>
<evidence type="ECO:0000256" key="1">
    <source>
        <dbReference type="SAM" id="Phobius"/>
    </source>
</evidence>
<keyword evidence="1" id="KW-1133">Transmembrane helix</keyword>
<name>X1LR20_9ZZZZ</name>
<feature type="non-terminal residue" evidence="2">
    <location>
        <position position="1"/>
    </location>
</feature>
<evidence type="ECO:0000313" key="2">
    <source>
        <dbReference type="EMBL" id="GAH96583.1"/>
    </source>
</evidence>
<dbReference type="EMBL" id="BARU01048467">
    <property type="protein sequence ID" value="GAH96583.1"/>
    <property type="molecule type" value="Genomic_DNA"/>
</dbReference>